<dbReference type="HAMAP" id="MF_01113">
    <property type="entry name" value="DNApol_IV"/>
    <property type="match status" value="1"/>
</dbReference>
<dbReference type="EMBL" id="JAGFNZ010000003">
    <property type="protein sequence ID" value="MBW7573183.1"/>
    <property type="molecule type" value="Genomic_DNA"/>
</dbReference>
<dbReference type="EC" id="2.7.7.7" evidence="6"/>
<dbReference type="PANTHER" id="PTHR11076">
    <property type="entry name" value="DNA REPAIR POLYMERASE UMUC / TRANSFERASE FAMILY MEMBER"/>
    <property type="match status" value="1"/>
</dbReference>
<evidence type="ECO:0000256" key="3">
    <source>
        <dbReference type="ARBA" id="ARBA00022695"/>
    </source>
</evidence>
<dbReference type="PROSITE" id="PS50173">
    <property type="entry name" value="UMUC"/>
    <property type="match status" value="1"/>
</dbReference>
<comment type="caution">
    <text evidence="8">The sequence shown here is derived from an EMBL/GenBank/DDBJ whole genome shotgun (WGS) entry which is preliminary data.</text>
</comment>
<dbReference type="RefSeq" id="WP_219965574.1">
    <property type="nucleotide sequence ID" value="NZ_JAGFNZ010000003.1"/>
</dbReference>
<feature type="binding site" evidence="6">
    <location>
        <position position="9"/>
    </location>
    <ligand>
        <name>Mg(2+)</name>
        <dbReference type="ChEBI" id="CHEBI:18420"/>
    </ligand>
</feature>
<dbReference type="InterPro" id="IPR050116">
    <property type="entry name" value="DNA_polymerase-Y"/>
</dbReference>
<dbReference type="InterPro" id="IPR022880">
    <property type="entry name" value="DNApol_IV"/>
</dbReference>
<keyword evidence="4 6" id="KW-0227">DNA damage</keyword>
<dbReference type="SUPFAM" id="SSF56672">
    <property type="entry name" value="DNA/RNA polymerases"/>
    <property type="match status" value="1"/>
</dbReference>
<evidence type="ECO:0000313" key="9">
    <source>
        <dbReference type="Proteomes" id="UP000719942"/>
    </source>
</evidence>
<keyword evidence="3 6" id="KW-0548">Nucleotidyltransferase</keyword>
<dbReference type="InterPro" id="IPR043128">
    <property type="entry name" value="Rev_trsase/Diguanyl_cyclase"/>
</dbReference>
<evidence type="ECO:0000256" key="1">
    <source>
        <dbReference type="ARBA" id="ARBA00010945"/>
    </source>
</evidence>
<evidence type="ECO:0000256" key="4">
    <source>
        <dbReference type="ARBA" id="ARBA00022763"/>
    </source>
</evidence>
<dbReference type="CDD" id="cd03586">
    <property type="entry name" value="PolY_Pol_IV_kappa"/>
    <property type="match status" value="1"/>
</dbReference>
<dbReference type="InterPro" id="IPR001126">
    <property type="entry name" value="UmuC"/>
</dbReference>
<keyword evidence="6 8" id="KW-0808">Transferase</keyword>
<organism evidence="8 9">
    <name type="scientific">Caproiciproducens faecalis</name>
    <dbReference type="NCBI Taxonomy" id="2820301"/>
    <lineage>
        <taxon>Bacteria</taxon>
        <taxon>Bacillati</taxon>
        <taxon>Bacillota</taxon>
        <taxon>Clostridia</taxon>
        <taxon>Eubacteriales</taxon>
        <taxon>Acutalibacteraceae</taxon>
        <taxon>Caproiciproducens</taxon>
    </lineage>
</organism>
<keyword evidence="6" id="KW-0460">Magnesium</keyword>
<comment type="cofactor">
    <cofactor evidence="6">
        <name>Mg(2+)</name>
        <dbReference type="ChEBI" id="CHEBI:18420"/>
    </cofactor>
    <text evidence="6">Binds 2 magnesium ions per subunit.</text>
</comment>
<dbReference type="NCBIfam" id="NF002848">
    <property type="entry name" value="PRK03103.1"/>
    <property type="match status" value="1"/>
</dbReference>
<keyword evidence="5 6" id="KW-0239">DNA-directed DNA polymerase</keyword>
<keyword evidence="9" id="KW-1185">Reference proteome</keyword>
<keyword evidence="2 6" id="KW-0515">Mutator protein</keyword>
<comment type="similarity">
    <text evidence="1 6">Belongs to the DNA polymerase type-Y family.</text>
</comment>
<gene>
    <name evidence="6 8" type="primary">dinB</name>
    <name evidence="8" type="ORF">J5W02_10200</name>
</gene>
<sequence length="412" mass="46770">MERVILHSDCNSFYASVECLHHPEIRNKPVAVGGDVEQRHGIILAKNQIAKKYNIKTGEALWQARQKCPELVIVPPRFELYMRFSKLARQIYMDYTDQVEPFGLDECWLDVTSSVVKGDGMTIAKEISARIKYELGITVSIGVSFNKIFAKLGSDYKKPDAITWIGKDNFKDIAWPLPVGDLLYVGRSTQRKLTNFGIHTIGELADTPREILCSNFGKWGDVLHCFSNGYDSSPVAVFDNSPLVKSIGNSTTTPRDLENDADVKIILYVLADSVARRLREQGFKGRTVCISVRDNELSSFTRQHTLKSYTSITSEIARAGLELFRKHYRWYKPIRSIGISITDLVCDTMPTQTDLYCDERSRERKEHLDTTVDRLKNRFGSYVVQPAVLLTDTQLSGFDPKKDHTIHPVGYF</sequence>
<dbReference type="Gene3D" id="3.30.1490.100">
    <property type="entry name" value="DNA polymerase, Y-family, little finger domain"/>
    <property type="match status" value="1"/>
</dbReference>
<feature type="domain" description="UmuC" evidence="7">
    <location>
        <begin position="5"/>
        <end position="186"/>
    </location>
</feature>
<feature type="binding site" evidence="6">
    <location>
        <position position="105"/>
    </location>
    <ligand>
        <name>Mg(2+)</name>
        <dbReference type="ChEBI" id="CHEBI:18420"/>
    </ligand>
</feature>
<evidence type="ECO:0000259" key="7">
    <source>
        <dbReference type="PROSITE" id="PS50173"/>
    </source>
</evidence>
<dbReference type="SUPFAM" id="SSF100879">
    <property type="entry name" value="Lesion bypass DNA polymerase (Y-family), little finger domain"/>
    <property type="match status" value="1"/>
</dbReference>
<feature type="site" description="Substrate discrimination" evidence="6">
    <location>
        <position position="14"/>
    </location>
</feature>
<comment type="catalytic activity">
    <reaction evidence="6">
        <text>DNA(n) + a 2'-deoxyribonucleoside 5'-triphosphate = DNA(n+1) + diphosphate</text>
        <dbReference type="Rhea" id="RHEA:22508"/>
        <dbReference type="Rhea" id="RHEA-COMP:17339"/>
        <dbReference type="Rhea" id="RHEA-COMP:17340"/>
        <dbReference type="ChEBI" id="CHEBI:33019"/>
        <dbReference type="ChEBI" id="CHEBI:61560"/>
        <dbReference type="ChEBI" id="CHEBI:173112"/>
        <dbReference type="EC" id="2.7.7.7"/>
    </reaction>
</comment>
<feature type="active site" evidence="6">
    <location>
        <position position="106"/>
    </location>
</feature>
<dbReference type="InterPro" id="IPR017961">
    <property type="entry name" value="DNA_pol_Y-fam_little_finger"/>
</dbReference>
<keyword evidence="6" id="KW-0234">DNA repair</keyword>
<dbReference type="Gene3D" id="1.10.150.20">
    <property type="entry name" value="5' to 3' exonuclease, C-terminal subdomain"/>
    <property type="match status" value="1"/>
</dbReference>
<accession>A0ABS7DPI0</accession>
<dbReference type="PANTHER" id="PTHR11076:SF35">
    <property type="entry name" value="DNA REPAIR PROTEIN HOMOLOG YOBH"/>
    <property type="match status" value="1"/>
</dbReference>
<keyword evidence="6" id="KW-0479">Metal-binding</keyword>
<evidence type="ECO:0000256" key="6">
    <source>
        <dbReference type="HAMAP-Rule" id="MF_01113"/>
    </source>
</evidence>
<proteinExistence type="inferred from homology"/>
<dbReference type="Proteomes" id="UP000719942">
    <property type="component" value="Unassembled WGS sequence"/>
</dbReference>
<dbReference type="Pfam" id="PF11799">
    <property type="entry name" value="IMS_C"/>
    <property type="match status" value="1"/>
</dbReference>
<comment type="subunit">
    <text evidence="6">Monomer.</text>
</comment>
<dbReference type="Pfam" id="PF00817">
    <property type="entry name" value="IMS"/>
    <property type="match status" value="1"/>
</dbReference>
<dbReference type="Gene3D" id="3.40.1170.60">
    <property type="match status" value="1"/>
</dbReference>
<protein>
    <recommendedName>
        <fullName evidence="6">DNA polymerase IV</fullName>
        <shortName evidence="6">Pol IV</shortName>
        <ecNumber evidence="6">2.7.7.7</ecNumber>
    </recommendedName>
</protein>
<keyword evidence="6" id="KW-0963">Cytoplasm</keyword>
<reference evidence="8 9" key="1">
    <citation type="submission" date="2021-03" db="EMBL/GenBank/DDBJ databases">
        <title>Caproiciproducens sp. nov. isolated from feces of cow.</title>
        <authorList>
            <person name="Choi J.-Y."/>
        </authorList>
    </citation>
    <scope>NUCLEOTIDE SEQUENCE [LARGE SCALE GENOMIC DNA]</scope>
    <source>
        <strain evidence="8 9">AGMB10547</strain>
    </source>
</reference>
<dbReference type="InterPro" id="IPR036775">
    <property type="entry name" value="DNA_pol_Y-fam_lit_finger_sf"/>
</dbReference>
<dbReference type="NCBIfam" id="NF002677">
    <property type="entry name" value="PRK02406.1"/>
    <property type="match status" value="1"/>
</dbReference>
<evidence type="ECO:0000256" key="2">
    <source>
        <dbReference type="ARBA" id="ARBA00022457"/>
    </source>
</evidence>
<keyword evidence="6" id="KW-0235">DNA replication</keyword>
<evidence type="ECO:0000256" key="5">
    <source>
        <dbReference type="ARBA" id="ARBA00022932"/>
    </source>
</evidence>
<dbReference type="InterPro" id="IPR043502">
    <property type="entry name" value="DNA/RNA_pol_sf"/>
</dbReference>
<name>A0ABS7DPI0_9FIRM</name>
<keyword evidence="6" id="KW-0238">DNA-binding</keyword>
<dbReference type="Gene3D" id="3.30.70.270">
    <property type="match status" value="1"/>
</dbReference>
<comment type="function">
    <text evidence="6">Poorly processive, error-prone DNA polymerase involved in untargeted mutagenesis. Copies undamaged DNA at stalled replication forks, which arise in vivo from mismatched or misaligned primer ends. These misaligned primers can be extended by PolIV. Exhibits no 3'-5' exonuclease (proofreading) activity. May be involved in translesional synthesis, in conjunction with the beta clamp from PolIII.</text>
</comment>
<evidence type="ECO:0000313" key="8">
    <source>
        <dbReference type="EMBL" id="MBW7573183.1"/>
    </source>
</evidence>
<comment type="subcellular location">
    <subcellularLocation>
        <location evidence="6">Cytoplasm</location>
    </subcellularLocation>
</comment>
<dbReference type="GO" id="GO:0003887">
    <property type="term" value="F:DNA-directed DNA polymerase activity"/>
    <property type="evidence" value="ECO:0007669"/>
    <property type="project" value="UniProtKB-EC"/>
</dbReference>